<accession>A0ABQ9I5T3</accession>
<keyword evidence="2" id="KW-1185">Reference proteome</keyword>
<name>A0ABQ9I5T3_9NEOP</name>
<dbReference type="EMBL" id="JARBHB010000002">
    <property type="protein sequence ID" value="KAJ8891995.1"/>
    <property type="molecule type" value="Genomic_DNA"/>
</dbReference>
<proteinExistence type="predicted"/>
<evidence type="ECO:0000313" key="1">
    <source>
        <dbReference type="EMBL" id="KAJ8891995.1"/>
    </source>
</evidence>
<organism evidence="1 2">
    <name type="scientific">Dryococelus australis</name>
    <dbReference type="NCBI Taxonomy" id="614101"/>
    <lineage>
        <taxon>Eukaryota</taxon>
        <taxon>Metazoa</taxon>
        <taxon>Ecdysozoa</taxon>
        <taxon>Arthropoda</taxon>
        <taxon>Hexapoda</taxon>
        <taxon>Insecta</taxon>
        <taxon>Pterygota</taxon>
        <taxon>Neoptera</taxon>
        <taxon>Polyneoptera</taxon>
        <taxon>Phasmatodea</taxon>
        <taxon>Verophasmatodea</taxon>
        <taxon>Anareolatae</taxon>
        <taxon>Phasmatidae</taxon>
        <taxon>Eurycanthinae</taxon>
        <taxon>Dryococelus</taxon>
    </lineage>
</organism>
<evidence type="ECO:0000313" key="2">
    <source>
        <dbReference type="Proteomes" id="UP001159363"/>
    </source>
</evidence>
<comment type="caution">
    <text evidence="1">The sequence shown here is derived from an EMBL/GenBank/DDBJ whole genome shotgun (WGS) entry which is preliminary data.</text>
</comment>
<dbReference type="Proteomes" id="UP001159363">
    <property type="component" value="Chromosome 2"/>
</dbReference>
<sequence>MATQQKRKCVVCTLQRKLEVLQRLDNELEVGVTTIKDWKKGRKELVAYLLTVEREDALKKRKKL</sequence>
<protein>
    <submittedName>
        <fullName evidence="1">Uncharacterized protein</fullName>
    </submittedName>
</protein>
<reference evidence="1 2" key="1">
    <citation type="submission" date="2023-02" db="EMBL/GenBank/DDBJ databases">
        <title>LHISI_Scaffold_Assembly.</title>
        <authorList>
            <person name="Stuart O.P."/>
            <person name="Cleave R."/>
            <person name="Magrath M.J.L."/>
            <person name="Mikheyev A.S."/>
        </authorList>
    </citation>
    <scope>NUCLEOTIDE SEQUENCE [LARGE SCALE GENOMIC DNA]</scope>
    <source>
        <strain evidence="1">Daus_M_001</strain>
        <tissue evidence="1">Leg muscle</tissue>
    </source>
</reference>
<gene>
    <name evidence="1" type="ORF">PR048_004560</name>
</gene>